<evidence type="ECO:0000256" key="1">
    <source>
        <dbReference type="ARBA" id="ARBA00006285"/>
    </source>
</evidence>
<proteinExistence type="inferred from homology"/>
<dbReference type="GO" id="GO:0005975">
    <property type="term" value="P:carbohydrate metabolic process"/>
    <property type="evidence" value="ECO:0007669"/>
    <property type="project" value="InterPro"/>
</dbReference>
<dbReference type="InterPro" id="IPR038901">
    <property type="entry name" value="HEXDC-like"/>
</dbReference>
<evidence type="ECO:0000259" key="3">
    <source>
        <dbReference type="Pfam" id="PF00728"/>
    </source>
</evidence>
<name>A0A0R2MD22_9LACO</name>
<dbReference type="Proteomes" id="UP000051783">
    <property type="component" value="Unassembled WGS sequence"/>
</dbReference>
<feature type="domain" description="Glycoside Hydrolase 20C C-terminal" evidence="4">
    <location>
        <begin position="412"/>
        <end position="592"/>
    </location>
</feature>
<keyword evidence="6" id="KW-1185">Reference proteome</keyword>
<dbReference type="CDD" id="cd06565">
    <property type="entry name" value="GH20_GcnA-like"/>
    <property type="match status" value="1"/>
</dbReference>
<gene>
    <name evidence="5" type="ORF">IV64_GL002258</name>
</gene>
<accession>A0A0R2MD22</accession>
<dbReference type="GO" id="GO:0004563">
    <property type="term" value="F:beta-N-acetylhexosaminidase activity"/>
    <property type="evidence" value="ECO:0007669"/>
    <property type="project" value="UniProtKB-ARBA"/>
</dbReference>
<organism evidence="5 6">
    <name type="scientific">Lactiplantibacillus xiangfangensis</name>
    <dbReference type="NCBI Taxonomy" id="942150"/>
    <lineage>
        <taxon>Bacteria</taxon>
        <taxon>Bacillati</taxon>
        <taxon>Bacillota</taxon>
        <taxon>Bacilli</taxon>
        <taxon>Lactobacillales</taxon>
        <taxon>Lactobacillaceae</taxon>
        <taxon>Lactiplantibacillus</taxon>
    </lineage>
</organism>
<evidence type="ECO:0000259" key="4">
    <source>
        <dbReference type="Pfam" id="PF18088"/>
    </source>
</evidence>
<evidence type="ECO:0000256" key="2">
    <source>
        <dbReference type="ARBA" id="ARBA00022801"/>
    </source>
</evidence>
<evidence type="ECO:0000313" key="6">
    <source>
        <dbReference type="Proteomes" id="UP000051783"/>
    </source>
</evidence>
<comment type="similarity">
    <text evidence="1">Belongs to the glycosyl hydrolase 20 family.</text>
</comment>
<dbReference type="Pfam" id="PF00728">
    <property type="entry name" value="Glyco_hydro_20"/>
    <property type="match status" value="1"/>
</dbReference>
<dbReference type="Gene3D" id="1.20.120.670">
    <property type="entry name" value="N-acetyl-b-d-glucoasminidase"/>
    <property type="match status" value="1"/>
</dbReference>
<dbReference type="InterPro" id="IPR015883">
    <property type="entry name" value="Glyco_hydro_20_cat"/>
</dbReference>
<dbReference type="Pfam" id="PF18088">
    <property type="entry name" value="Glyco_H_20C_C"/>
    <property type="match status" value="1"/>
</dbReference>
<dbReference type="AlphaFoldDB" id="A0A0R2MD22"/>
<dbReference type="Gene3D" id="3.20.20.80">
    <property type="entry name" value="Glycosidases"/>
    <property type="match status" value="1"/>
</dbReference>
<keyword evidence="2" id="KW-0378">Hydrolase</keyword>
<dbReference type="STRING" id="942150.IV64_GL002258"/>
<evidence type="ECO:0000313" key="5">
    <source>
        <dbReference type="EMBL" id="KRO11620.1"/>
    </source>
</evidence>
<dbReference type="PATRIC" id="fig|942150.3.peg.2362"/>
<dbReference type="InterPro" id="IPR017853">
    <property type="entry name" value="GH"/>
</dbReference>
<dbReference type="SUPFAM" id="SSF51445">
    <property type="entry name" value="(Trans)glycosidases"/>
    <property type="match status" value="1"/>
</dbReference>
<feature type="domain" description="Glycoside hydrolase family 20 catalytic" evidence="3">
    <location>
        <begin position="82"/>
        <end position="263"/>
    </location>
</feature>
<protein>
    <submittedName>
        <fullName evidence="5">Uncharacterized protein</fullName>
    </submittedName>
</protein>
<sequence>MTDEQVQAVQAIGWGDDLTAHALKVRCQTGEAGIAITRTGQQVTLTYGSQVDLMRGAALLAGKIKQAGDFTIEQRPQFKVMAAMLDVARNGVPTVDMVKTMIRRLASMGYNELWLYLEDLFEIPEEPYFGRQRGRYSQADLHDIALYGDRFGVTVVPAVQTLAHMHNALKWDAHHAVRDTDDTLLVGAPATKAFLANLLRAASAPFTTNKIHVGMDEAYQLGRGKYLDDNGFTDQQTLILDQLKLVVELTQELGLKAYMWSDLWFTFASPKHEMYDPNVHFDADFKASLPPVGQVYWDYYHEDEATYRDRFAQHFELSDDVVFAGGIWTWSALAPNQSKMLATVRAGLNAAKASGVTQVVATMWFDDGAEVPISSAWYGLQAFAAYQYHTDVQPQTIDTEYDLTQGESPAFYKLLDQFDNFTQAVNVDADNVSKIVLYEDLLLQRYRENLQGIGLEAQYEHLIKALSQCQVRADNRLTVTFYRQLAQTVLLKQRALQAVAKLGTATANDQQATAALAAIETCQSALRQLLGLFRQVWHQQRRGNGFEIIDVRLGGQIARCETVCWRIKTWQAGQDDLAELYEPLLPMDKRSNGLVGHGLYKEIVSACDISF</sequence>
<dbReference type="InterPro" id="IPR041063">
    <property type="entry name" value="Glyco_H_20C_C"/>
</dbReference>
<dbReference type="EMBL" id="JQCL01000054">
    <property type="protein sequence ID" value="KRO11620.1"/>
    <property type="molecule type" value="Genomic_DNA"/>
</dbReference>
<dbReference type="PANTHER" id="PTHR21040">
    <property type="entry name" value="BCDNA.GH04120"/>
    <property type="match status" value="1"/>
</dbReference>
<dbReference type="PANTHER" id="PTHR21040:SF8">
    <property type="entry name" value="BCDNA.GH04120"/>
    <property type="match status" value="1"/>
</dbReference>
<reference evidence="5 6" key="1">
    <citation type="journal article" date="2015" name="Genome Announc.">
        <title>Expanding the biotechnology potential of lactobacilli through comparative genomics of 213 strains and associated genera.</title>
        <authorList>
            <person name="Sun Z."/>
            <person name="Harris H.M."/>
            <person name="McCann A."/>
            <person name="Guo C."/>
            <person name="Argimon S."/>
            <person name="Zhang W."/>
            <person name="Yang X."/>
            <person name="Jeffery I.B."/>
            <person name="Cooney J.C."/>
            <person name="Kagawa T.F."/>
            <person name="Liu W."/>
            <person name="Song Y."/>
            <person name="Salvetti E."/>
            <person name="Wrobel A."/>
            <person name="Rasinkangas P."/>
            <person name="Parkhill J."/>
            <person name="Rea M.C."/>
            <person name="O'Sullivan O."/>
            <person name="Ritari J."/>
            <person name="Douillard F.P."/>
            <person name="Paul Ross R."/>
            <person name="Yang R."/>
            <person name="Briner A.E."/>
            <person name="Felis G.E."/>
            <person name="de Vos W.M."/>
            <person name="Barrangou R."/>
            <person name="Klaenhammer T.R."/>
            <person name="Caufield P.W."/>
            <person name="Cui Y."/>
            <person name="Zhang H."/>
            <person name="O'Toole P.W."/>
        </authorList>
    </citation>
    <scope>NUCLEOTIDE SEQUENCE [LARGE SCALE GENOMIC DNA]</scope>
    <source>
        <strain evidence="5 6">LMG 26013</strain>
    </source>
</reference>
<comment type="caution">
    <text evidence="5">The sequence shown here is derived from an EMBL/GenBank/DDBJ whole genome shotgun (WGS) entry which is preliminary data.</text>
</comment>